<evidence type="ECO:0000313" key="1">
    <source>
        <dbReference type="EMBL" id="KKM22427.1"/>
    </source>
</evidence>
<reference evidence="1" key="1">
    <citation type="journal article" date="2015" name="Nature">
        <title>Complex archaea that bridge the gap between prokaryotes and eukaryotes.</title>
        <authorList>
            <person name="Spang A."/>
            <person name="Saw J.H."/>
            <person name="Jorgensen S.L."/>
            <person name="Zaremba-Niedzwiedzka K."/>
            <person name="Martijn J."/>
            <person name="Lind A.E."/>
            <person name="van Eijk R."/>
            <person name="Schleper C."/>
            <person name="Guy L."/>
            <person name="Ettema T.J."/>
        </authorList>
    </citation>
    <scope>NUCLEOTIDE SEQUENCE</scope>
</reference>
<comment type="caution">
    <text evidence="1">The sequence shown here is derived from an EMBL/GenBank/DDBJ whole genome shotgun (WGS) entry which is preliminary data.</text>
</comment>
<proteinExistence type="predicted"/>
<protein>
    <submittedName>
        <fullName evidence="1">Uncharacterized protein</fullName>
    </submittedName>
</protein>
<gene>
    <name evidence="1" type="ORF">LCGC14_1625490</name>
</gene>
<accession>A0A0F9I4F2</accession>
<name>A0A0F9I4F2_9ZZZZ</name>
<dbReference type="EMBL" id="LAZR01013334">
    <property type="protein sequence ID" value="KKM22427.1"/>
    <property type="molecule type" value="Genomic_DNA"/>
</dbReference>
<organism evidence="1">
    <name type="scientific">marine sediment metagenome</name>
    <dbReference type="NCBI Taxonomy" id="412755"/>
    <lineage>
        <taxon>unclassified sequences</taxon>
        <taxon>metagenomes</taxon>
        <taxon>ecological metagenomes</taxon>
    </lineage>
</organism>
<sequence>MKDFVGLLRKLLVSSEYGKSPEEVDRLLKKHTNVVIQGIMSGELYATAMALEMAQDGSRRDEEMLDHRKWKK</sequence>
<dbReference type="AlphaFoldDB" id="A0A0F9I4F2"/>